<keyword evidence="2" id="KW-1185">Reference proteome</keyword>
<evidence type="ECO:0000313" key="2">
    <source>
        <dbReference type="Proteomes" id="UP001331761"/>
    </source>
</evidence>
<accession>A0AAN8ILX3</accession>
<organism evidence="1 2">
    <name type="scientific">Trichostrongylus colubriformis</name>
    <name type="common">Black scour worm</name>
    <dbReference type="NCBI Taxonomy" id="6319"/>
    <lineage>
        <taxon>Eukaryota</taxon>
        <taxon>Metazoa</taxon>
        <taxon>Ecdysozoa</taxon>
        <taxon>Nematoda</taxon>
        <taxon>Chromadorea</taxon>
        <taxon>Rhabditida</taxon>
        <taxon>Rhabditina</taxon>
        <taxon>Rhabditomorpha</taxon>
        <taxon>Strongyloidea</taxon>
        <taxon>Trichostrongylidae</taxon>
        <taxon>Trichostrongylus</taxon>
    </lineage>
</organism>
<gene>
    <name evidence="1" type="ORF">GCK32_021615</name>
</gene>
<name>A0AAN8ILX3_TRICO</name>
<reference evidence="1 2" key="1">
    <citation type="submission" date="2019-10" db="EMBL/GenBank/DDBJ databases">
        <title>Assembly and Annotation for the nematode Trichostrongylus colubriformis.</title>
        <authorList>
            <person name="Martin J."/>
        </authorList>
    </citation>
    <scope>NUCLEOTIDE SEQUENCE [LARGE SCALE GENOMIC DNA]</scope>
    <source>
        <strain evidence="1">G859</strain>
        <tissue evidence="1">Whole worm</tissue>
    </source>
</reference>
<proteinExistence type="predicted"/>
<comment type="caution">
    <text evidence="1">The sequence shown here is derived from an EMBL/GenBank/DDBJ whole genome shotgun (WGS) entry which is preliminary data.</text>
</comment>
<protein>
    <submittedName>
        <fullName evidence="1">Uncharacterized protein</fullName>
    </submittedName>
</protein>
<dbReference type="EMBL" id="WIXE01012938">
    <property type="protein sequence ID" value="KAK5975513.1"/>
    <property type="molecule type" value="Genomic_DNA"/>
</dbReference>
<sequence>MSGINLARRWSRVKAKSSRATVRKLTRMAIRITTQ</sequence>
<dbReference type="Proteomes" id="UP001331761">
    <property type="component" value="Unassembled WGS sequence"/>
</dbReference>
<dbReference type="AlphaFoldDB" id="A0AAN8ILX3"/>
<evidence type="ECO:0000313" key="1">
    <source>
        <dbReference type="EMBL" id="KAK5975513.1"/>
    </source>
</evidence>